<feature type="domain" description="Malonyl-CoA:ACP transacylase (MAT)" evidence="8">
    <location>
        <begin position="7"/>
        <end position="311"/>
    </location>
</feature>
<dbReference type="PIRSF" id="PIRSF000446">
    <property type="entry name" value="Mct"/>
    <property type="match status" value="1"/>
</dbReference>
<evidence type="ECO:0000256" key="1">
    <source>
        <dbReference type="ARBA" id="ARBA00013258"/>
    </source>
</evidence>
<protein>
    <recommendedName>
        <fullName evidence="2 6">Malonyl CoA-acyl carrier protein transacylase</fullName>
        <ecNumber evidence="1 6">2.3.1.39</ecNumber>
    </recommendedName>
</protein>
<organism evidence="9 10">
    <name type="scientific">Desulfosarcina widdelii</name>
    <dbReference type="NCBI Taxonomy" id="947919"/>
    <lineage>
        <taxon>Bacteria</taxon>
        <taxon>Pseudomonadati</taxon>
        <taxon>Thermodesulfobacteriota</taxon>
        <taxon>Desulfobacteria</taxon>
        <taxon>Desulfobacterales</taxon>
        <taxon>Desulfosarcinaceae</taxon>
        <taxon>Desulfosarcina</taxon>
    </lineage>
</organism>
<dbReference type="Gene3D" id="3.40.366.10">
    <property type="entry name" value="Malonyl-Coenzyme A Acyl Carrier Protein, domain 2"/>
    <property type="match status" value="1"/>
</dbReference>
<evidence type="ECO:0000256" key="4">
    <source>
        <dbReference type="ARBA" id="ARBA00023315"/>
    </source>
</evidence>
<dbReference type="EC" id="2.3.1.39" evidence="1 6"/>
<evidence type="ECO:0000256" key="6">
    <source>
        <dbReference type="PIRNR" id="PIRNR000446"/>
    </source>
</evidence>
<comment type="similarity">
    <text evidence="6">Belongs to the fabD family.</text>
</comment>
<gene>
    <name evidence="9" type="ORF">DSCW_39580</name>
</gene>
<keyword evidence="10" id="KW-1185">Reference proteome</keyword>
<dbReference type="PANTHER" id="PTHR42681:SF1">
    <property type="entry name" value="MALONYL-COA-ACYL CARRIER PROTEIN TRANSACYLASE, MITOCHONDRIAL"/>
    <property type="match status" value="1"/>
</dbReference>
<dbReference type="OrthoDB" id="9808564at2"/>
<dbReference type="SMART" id="SM00827">
    <property type="entry name" value="PKS_AT"/>
    <property type="match status" value="1"/>
</dbReference>
<dbReference type="InterPro" id="IPR014043">
    <property type="entry name" value="Acyl_transferase_dom"/>
</dbReference>
<proteinExistence type="inferred from homology"/>
<feature type="active site" evidence="7">
    <location>
        <position position="91"/>
    </location>
</feature>
<evidence type="ECO:0000256" key="2">
    <source>
        <dbReference type="ARBA" id="ARBA00018953"/>
    </source>
</evidence>
<evidence type="ECO:0000313" key="9">
    <source>
        <dbReference type="EMBL" id="BBO76541.1"/>
    </source>
</evidence>
<evidence type="ECO:0000256" key="5">
    <source>
        <dbReference type="ARBA" id="ARBA00048462"/>
    </source>
</evidence>
<dbReference type="InterPro" id="IPR024925">
    <property type="entry name" value="Malonyl_CoA-ACP_transAc"/>
</dbReference>
<dbReference type="Gene3D" id="3.30.70.250">
    <property type="entry name" value="Malonyl-CoA ACP transacylase, ACP-binding"/>
    <property type="match status" value="1"/>
</dbReference>
<dbReference type="Pfam" id="PF00698">
    <property type="entry name" value="Acyl_transf_1"/>
    <property type="match status" value="1"/>
</dbReference>
<dbReference type="InterPro" id="IPR016036">
    <property type="entry name" value="Malonyl_transacylase_ACP-bd"/>
</dbReference>
<dbReference type="GO" id="GO:0006633">
    <property type="term" value="P:fatty acid biosynthetic process"/>
    <property type="evidence" value="ECO:0007669"/>
    <property type="project" value="TreeGrafter"/>
</dbReference>
<evidence type="ECO:0000313" key="10">
    <source>
        <dbReference type="Proteomes" id="UP000427769"/>
    </source>
</evidence>
<dbReference type="InterPro" id="IPR004410">
    <property type="entry name" value="Malonyl_CoA-ACP_transAc_FabD"/>
</dbReference>
<accession>A0A5K7ZA17</accession>
<evidence type="ECO:0000256" key="7">
    <source>
        <dbReference type="PIRSR" id="PIRSR000446-1"/>
    </source>
</evidence>
<reference evidence="9 10" key="1">
    <citation type="submission" date="2019-11" db="EMBL/GenBank/DDBJ databases">
        <title>Comparative genomics of hydrocarbon-degrading Desulfosarcina strains.</title>
        <authorList>
            <person name="Watanabe M."/>
            <person name="Kojima H."/>
            <person name="Fukui M."/>
        </authorList>
    </citation>
    <scope>NUCLEOTIDE SEQUENCE [LARGE SCALE GENOMIC DNA]</scope>
    <source>
        <strain evidence="9 10">PP31</strain>
    </source>
</reference>
<name>A0A5K7ZA17_9BACT</name>
<evidence type="ECO:0000259" key="8">
    <source>
        <dbReference type="SMART" id="SM00827"/>
    </source>
</evidence>
<dbReference type="InterPro" id="IPR001227">
    <property type="entry name" value="Ac_transferase_dom_sf"/>
</dbReference>
<dbReference type="NCBIfam" id="TIGR00128">
    <property type="entry name" value="fabD"/>
    <property type="match status" value="1"/>
</dbReference>
<feature type="active site" evidence="7">
    <location>
        <position position="199"/>
    </location>
</feature>
<sequence length="312" mass="33587">MKTIAFLFPGQGSQAVGMGQDLFQEYDFVREIFDAADEIAGAHISKVCFKGPMETLTETVNLQPAVTAVNLACLAAIERAGIQCHFSAGHSLGEYSALKSAGVVSMADTLRLVLKRGQLMHRESQQHKGAMSAIVGLDIGTVNELVQAGQSSGTVSVANHNSKEQIVITGSPEAVAAVSQAAKSNGARAIPLKVSGAWHSELIKGAEEEFTAYLETIDFTSPKNRIIHNVTADGCQEAPEIRQLMARQLCSPVRWYDTVCRLMAEKVDLFIEVGPGRVLAGLLKKILPPEYDHRVLNIGNMKTLEALVSELS</sequence>
<dbReference type="SUPFAM" id="SSF52151">
    <property type="entry name" value="FabD/lysophospholipase-like"/>
    <property type="match status" value="1"/>
</dbReference>
<dbReference type="PANTHER" id="PTHR42681">
    <property type="entry name" value="MALONYL-COA-ACYL CARRIER PROTEIN TRANSACYLASE, MITOCHONDRIAL"/>
    <property type="match status" value="1"/>
</dbReference>
<dbReference type="Proteomes" id="UP000427769">
    <property type="component" value="Chromosome"/>
</dbReference>
<dbReference type="KEGG" id="dwd:DSCW_39580"/>
<keyword evidence="4 6" id="KW-0012">Acyltransferase</keyword>
<dbReference type="AlphaFoldDB" id="A0A5K7ZA17"/>
<dbReference type="InterPro" id="IPR050858">
    <property type="entry name" value="Mal-CoA-ACP_Trans/PKS_FabD"/>
</dbReference>
<evidence type="ECO:0000256" key="3">
    <source>
        <dbReference type="ARBA" id="ARBA00022679"/>
    </source>
</evidence>
<keyword evidence="3 6" id="KW-0808">Transferase</keyword>
<dbReference type="SUPFAM" id="SSF55048">
    <property type="entry name" value="Probable ACP-binding domain of malonyl-CoA ACP transacylase"/>
    <property type="match status" value="1"/>
</dbReference>
<dbReference type="GO" id="GO:0005829">
    <property type="term" value="C:cytosol"/>
    <property type="evidence" value="ECO:0007669"/>
    <property type="project" value="TreeGrafter"/>
</dbReference>
<dbReference type="InterPro" id="IPR016035">
    <property type="entry name" value="Acyl_Trfase/lysoPLipase"/>
</dbReference>
<dbReference type="RefSeq" id="WP_155305363.1">
    <property type="nucleotide sequence ID" value="NZ_AP021875.1"/>
</dbReference>
<comment type="catalytic activity">
    <reaction evidence="5 6">
        <text>holo-[ACP] + malonyl-CoA = malonyl-[ACP] + CoA</text>
        <dbReference type="Rhea" id="RHEA:41792"/>
        <dbReference type="Rhea" id="RHEA-COMP:9623"/>
        <dbReference type="Rhea" id="RHEA-COMP:9685"/>
        <dbReference type="ChEBI" id="CHEBI:57287"/>
        <dbReference type="ChEBI" id="CHEBI:57384"/>
        <dbReference type="ChEBI" id="CHEBI:64479"/>
        <dbReference type="ChEBI" id="CHEBI:78449"/>
        <dbReference type="EC" id="2.3.1.39"/>
    </reaction>
</comment>
<dbReference type="EMBL" id="AP021875">
    <property type="protein sequence ID" value="BBO76541.1"/>
    <property type="molecule type" value="Genomic_DNA"/>
</dbReference>
<dbReference type="GO" id="GO:0004314">
    <property type="term" value="F:[acyl-carrier-protein] S-malonyltransferase activity"/>
    <property type="evidence" value="ECO:0007669"/>
    <property type="project" value="UniProtKB-EC"/>
</dbReference>